<dbReference type="GO" id="GO:0008758">
    <property type="term" value="F:UDP-2,3-diacylglucosamine hydrolase activity"/>
    <property type="evidence" value="ECO:0007669"/>
    <property type="project" value="TreeGrafter"/>
</dbReference>
<dbReference type="EMBL" id="MTJL01000030">
    <property type="protein sequence ID" value="OMI02975.1"/>
    <property type="molecule type" value="Genomic_DNA"/>
</dbReference>
<dbReference type="AlphaFoldDB" id="A0A1R1QG49"/>
<dbReference type="GO" id="GO:0016020">
    <property type="term" value="C:membrane"/>
    <property type="evidence" value="ECO:0007669"/>
    <property type="project" value="GOC"/>
</dbReference>
<dbReference type="SUPFAM" id="SSF56300">
    <property type="entry name" value="Metallo-dependent phosphatases"/>
    <property type="match status" value="1"/>
</dbReference>
<dbReference type="Gene3D" id="3.60.21.10">
    <property type="match status" value="1"/>
</dbReference>
<gene>
    <name evidence="2" type="ORF">BW143_15345</name>
</gene>
<dbReference type="InterPro" id="IPR051158">
    <property type="entry name" value="Metallophosphoesterase_sf"/>
</dbReference>
<evidence type="ECO:0000259" key="1">
    <source>
        <dbReference type="Pfam" id="PF00149"/>
    </source>
</evidence>
<protein>
    <recommendedName>
        <fullName evidence="1">Calcineurin-like phosphoesterase domain-containing protein</fullName>
    </recommendedName>
</protein>
<accession>A0A1R1QG49</accession>
<evidence type="ECO:0000313" key="2">
    <source>
        <dbReference type="EMBL" id="OMI02975.1"/>
    </source>
</evidence>
<dbReference type="GO" id="GO:0009245">
    <property type="term" value="P:lipid A biosynthetic process"/>
    <property type="evidence" value="ECO:0007669"/>
    <property type="project" value="TreeGrafter"/>
</dbReference>
<dbReference type="PANTHER" id="PTHR31302:SF32">
    <property type="entry name" value="PHOSPHOESTERASE"/>
    <property type="match status" value="1"/>
</dbReference>
<dbReference type="Proteomes" id="UP000187367">
    <property type="component" value="Unassembled WGS sequence"/>
</dbReference>
<organism evidence="2 3">
    <name type="scientific">Bacillus swezeyi</name>
    <dbReference type="NCBI Taxonomy" id="1925020"/>
    <lineage>
        <taxon>Bacteria</taxon>
        <taxon>Bacillati</taxon>
        <taxon>Bacillota</taxon>
        <taxon>Bacilli</taxon>
        <taxon>Bacillales</taxon>
        <taxon>Bacillaceae</taxon>
        <taxon>Bacillus</taxon>
    </lineage>
</organism>
<dbReference type="InterPro" id="IPR029052">
    <property type="entry name" value="Metallo-depent_PP-like"/>
</dbReference>
<name>A0A1R1QG49_9BACI</name>
<dbReference type="Pfam" id="PF00149">
    <property type="entry name" value="Metallophos"/>
    <property type="match status" value="1"/>
</dbReference>
<sequence>MIYLLSLIFAALICFFALLWKMSAIAKENTVVRAEFPVGRLKEPLNLFFISDIHRRTVSTEIIQEVKEHGVHLVVIGGDLAEHGVPFPTIEENIKRLASLGKTYFVWGNNDYEVDQQRLTSIFKKYAVTALRNESVLYERNGQAVNICGVDDIRLELDDYREAVRRLQSNAPTLLVSHNPEIHHQIHETDGIDAVFSGHTHGGQIRIGRLGLYEKGGMGTVHQACYLISNGYGTTKLPLRLGARPETHLIKLVPKQQH</sequence>
<dbReference type="InterPro" id="IPR004843">
    <property type="entry name" value="Calcineurin-like_PHP"/>
</dbReference>
<dbReference type="PANTHER" id="PTHR31302">
    <property type="entry name" value="TRANSMEMBRANE PROTEIN WITH METALLOPHOSPHOESTERASE DOMAIN-RELATED"/>
    <property type="match status" value="1"/>
</dbReference>
<accession>A0A1R1S2V4</accession>
<proteinExistence type="predicted"/>
<dbReference type="RefSeq" id="WP_076758995.1">
    <property type="nucleotide sequence ID" value="NZ_JARMMH010000015.1"/>
</dbReference>
<keyword evidence="3" id="KW-1185">Reference proteome</keyword>
<comment type="caution">
    <text evidence="2">The sequence shown here is derived from an EMBL/GenBank/DDBJ whole genome shotgun (WGS) entry which is preliminary data.</text>
</comment>
<reference evidence="2 3" key="1">
    <citation type="submission" date="2017-01" db="EMBL/GenBank/DDBJ databases">
        <title>Bacillus phylogenomics.</title>
        <authorList>
            <person name="Dunlap C."/>
        </authorList>
    </citation>
    <scope>NUCLEOTIDE SEQUENCE [LARGE SCALE GENOMIC DNA]</scope>
    <source>
        <strain evidence="2 3">NRRL B-41282</strain>
    </source>
</reference>
<dbReference type="OrthoDB" id="9780884at2"/>
<feature type="domain" description="Calcineurin-like phosphoesterase" evidence="1">
    <location>
        <begin position="47"/>
        <end position="202"/>
    </location>
</feature>
<evidence type="ECO:0000313" key="3">
    <source>
        <dbReference type="Proteomes" id="UP000187367"/>
    </source>
</evidence>